<dbReference type="Gene3D" id="1.10.443.10">
    <property type="entry name" value="Intergrase catalytic core"/>
    <property type="match status" value="1"/>
</dbReference>
<name>A0A6J7FZA5_9ZZZZ</name>
<sequence>MAHVEDRWEKVVAGRRQRTDRYGSGKRWRARYVDADGRERSQTFARKGDAERFLVAVEADLLRGTYVDPQRAKLTVAAYAERWLQAQPLRPSSRRTYEIYLRTRIVPALGARALGSLTPTDVRGLLRTLQEELAPITVHHVHGLLATILRSAVEDGYLSRNPCARTAPGKGAKSRVVPLAVEQVQAVIDALPERYRVAAMLGAGCGLRVGEVLGLRIGSVRLGGEAELQVVEQLQLLPGAPPKLVPPKTASSIRAVPIPATVCEAITAHLDRWPGGTEELLLRSSTGGPIWPNTFHASIWRPAARRAGLGTARFHELRHFYATALIRAGEDVKTVQAALGHASAVETLETYAGLWPDHEQRTRAAVDGLGLSSKVQRG</sequence>
<keyword evidence="2" id="KW-0233">DNA recombination</keyword>
<dbReference type="PANTHER" id="PTHR30349">
    <property type="entry name" value="PHAGE INTEGRASE-RELATED"/>
    <property type="match status" value="1"/>
</dbReference>
<dbReference type="InterPro" id="IPR050090">
    <property type="entry name" value="Tyrosine_recombinase_XerCD"/>
</dbReference>
<feature type="domain" description="Tyr recombinase" evidence="3">
    <location>
        <begin position="174"/>
        <end position="367"/>
    </location>
</feature>
<proteinExistence type="predicted"/>
<dbReference type="Pfam" id="PF22022">
    <property type="entry name" value="Phage_int_M"/>
    <property type="match status" value="1"/>
</dbReference>
<dbReference type="PANTHER" id="PTHR30349:SF41">
    <property type="entry name" value="INTEGRASE_RECOMBINASE PROTEIN MJ0367-RELATED"/>
    <property type="match status" value="1"/>
</dbReference>
<dbReference type="GO" id="GO:0003677">
    <property type="term" value="F:DNA binding"/>
    <property type="evidence" value="ECO:0007669"/>
    <property type="project" value="UniProtKB-KW"/>
</dbReference>
<reference evidence="5" key="1">
    <citation type="submission" date="2020-05" db="EMBL/GenBank/DDBJ databases">
        <authorList>
            <person name="Chiriac C."/>
            <person name="Salcher M."/>
            <person name="Ghai R."/>
            <person name="Kavagutti S V."/>
        </authorList>
    </citation>
    <scope>NUCLEOTIDE SEQUENCE</scope>
</reference>
<dbReference type="GO" id="GO:0015074">
    <property type="term" value="P:DNA integration"/>
    <property type="evidence" value="ECO:0007669"/>
    <property type="project" value="InterPro"/>
</dbReference>
<keyword evidence="1" id="KW-0238">DNA-binding</keyword>
<dbReference type="SUPFAM" id="SSF56349">
    <property type="entry name" value="DNA breaking-rejoining enzymes"/>
    <property type="match status" value="1"/>
</dbReference>
<dbReference type="EMBL" id="CAFBMQ010000001">
    <property type="protein sequence ID" value="CAB4897003.1"/>
    <property type="molecule type" value="Genomic_DNA"/>
</dbReference>
<dbReference type="InterPro" id="IPR058717">
    <property type="entry name" value="Phage_L5_Integrase_N"/>
</dbReference>
<dbReference type="Pfam" id="PF00589">
    <property type="entry name" value="Phage_integrase"/>
    <property type="match status" value="1"/>
</dbReference>
<dbReference type="InterPro" id="IPR053876">
    <property type="entry name" value="Phage_int_M"/>
</dbReference>
<dbReference type="PROSITE" id="PS51898">
    <property type="entry name" value="TYR_RECOMBINASE"/>
    <property type="match status" value="1"/>
</dbReference>
<evidence type="ECO:0000259" key="4">
    <source>
        <dbReference type="PROSITE" id="PS51900"/>
    </source>
</evidence>
<evidence type="ECO:0000313" key="5">
    <source>
        <dbReference type="EMBL" id="CAB4897003.1"/>
    </source>
</evidence>
<accession>A0A6J7FZA5</accession>
<dbReference type="InterPro" id="IPR011010">
    <property type="entry name" value="DNA_brk_join_enz"/>
</dbReference>
<dbReference type="InterPro" id="IPR013762">
    <property type="entry name" value="Integrase-like_cat_sf"/>
</dbReference>
<organism evidence="5">
    <name type="scientific">freshwater metagenome</name>
    <dbReference type="NCBI Taxonomy" id="449393"/>
    <lineage>
        <taxon>unclassified sequences</taxon>
        <taxon>metagenomes</taxon>
        <taxon>ecological metagenomes</taxon>
    </lineage>
</organism>
<dbReference type="GO" id="GO:0006310">
    <property type="term" value="P:DNA recombination"/>
    <property type="evidence" value="ECO:0007669"/>
    <property type="project" value="UniProtKB-KW"/>
</dbReference>
<dbReference type="InterPro" id="IPR010998">
    <property type="entry name" value="Integrase_recombinase_N"/>
</dbReference>
<evidence type="ECO:0000256" key="1">
    <source>
        <dbReference type="ARBA" id="ARBA00023125"/>
    </source>
</evidence>
<dbReference type="AlphaFoldDB" id="A0A6J7FZA5"/>
<dbReference type="CDD" id="cd01189">
    <property type="entry name" value="INT_ICEBs1_C_like"/>
    <property type="match status" value="1"/>
</dbReference>
<dbReference type="PROSITE" id="PS51900">
    <property type="entry name" value="CB"/>
    <property type="match status" value="1"/>
</dbReference>
<dbReference type="InterPro" id="IPR044068">
    <property type="entry name" value="CB"/>
</dbReference>
<gene>
    <name evidence="5" type="ORF">UFOPK3609_00076</name>
</gene>
<dbReference type="Pfam" id="PF26003">
    <property type="entry name" value="Integrase_N_phage"/>
    <property type="match status" value="1"/>
</dbReference>
<dbReference type="InterPro" id="IPR002104">
    <property type="entry name" value="Integrase_catalytic"/>
</dbReference>
<feature type="domain" description="Core-binding (CB)" evidence="4">
    <location>
        <begin position="74"/>
        <end position="153"/>
    </location>
</feature>
<evidence type="ECO:0000256" key="2">
    <source>
        <dbReference type="ARBA" id="ARBA00023172"/>
    </source>
</evidence>
<dbReference type="Gene3D" id="1.10.150.130">
    <property type="match status" value="1"/>
</dbReference>
<protein>
    <submittedName>
        <fullName evidence="5">Unannotated protein</fullName>
    </submittedName>
</protein>
<evidence type="ECO:0000259" key="3">
    <source>
        <dbReference type="PROSITE" id="PS51898"/>
    </source>
</evidence>